<protein>
    <submittedName>
        <fullName evidence="1">Uncharacterized protein</fullName>
    </submittedName>
</protein>
<proteinExistence type="predicted"/>
<gene>
    <name evidence="1" type="ORF">S06H3_40977</name>
</gene>
<name>X1NDQ7_9ZZZZ</name>
<sequence>IGTGKNTEFNMQFIDAILSLEITAYMKEKAS</sequence>
<evidence type="ECO:0000313" key="1">
    <source>
        <dbReference type="EMBL" id="GAI41753.1"/>
    </source>
</evidence>
<feature type="non-terminal residue" evidence="1">
    <location>
        <position position="1"/>
    </location>
</feature>
<dbReference type="EMBL" id="BARV01025194">
    <property type="protein sequence ID" value="GAI41753.1"/>
    <property type="molecule type" value="Genomic_DNA"/>
</dbReference>
<reference evidence="1" key="1">
    <citation type="journal article" date="2014" name="Front. Microbiol.">
        <title>High frequency of phylogenetically diverse reductive dehalogenase-homologous genes in deep subseafloor sedimentary metagenomes.</title>
        <authorList>
            <person name="Kawai M."/>
            <person name="Futagami T."/>
            <person name="Toyoda A."/>
            <person name="Takaki Y."/>
            <person name="Nishi S."/>
            <person name="Hori S."/>
            <person name="Arai W."/>
            <person name="Tsubouchi T."/>
            <person name="Morono Y."/>
            <person name="Uchiyama I."/>
            <person name="Ito T."/>
            <person name="Fujiyama A."/>
            <person name="Inagaki F."/>
            <person name="Takami H."/>
        </authorList>
    </citation>
    <scope>NUCLEOTIDE SEQUENCE</scope>
    <source>
        <strain evidence="1">Expedition CK06-06</strain>
    </source>
</reference>
<organism evidence="1">
    <name type="scientific">marine sediment metagenome</name>
    <dbReference type="NCBI Taxonomy" id="412755"/>
    <lineage>
        <taxon>unclassified sequences</taxon>
        <taxon>metagenomes</taxon>
        <taxon>ecological metagenomes</taxon>
    </lineage>
</organism>
<comment type="caution">
    <text evidence="1">The sequence shown here is derived from an EMBL/GenBank/DDBJ whole genome shotgun (WGS) entry which is preliminary data.</text>
</comment>
<accession>X1NDQ7</accession>
<dbReference type="AlphaFoldDB" id="X1NDQ7"/>